<dbReference type="OrthoDB" id="462848at2"/>
<dbReference type="AlphaFoldDB" id="A0A511XM64"/>
<proteinExistence type="predicted"/>
<reference evidence="2 3" key="1">
    <citation type="submission" date="2019-07" db="EMBL/GenBank/DDBJ databases">
        <title>Whole genome shotgun sequence of Acetobacter oeni NBRC 105207.</title>
        <authorList>
            <person name="Hosoyama A."/>
            <person name="Uohara A."/>
            <person name="Ohji S."/>
            <person name="Ichikawa N."/>
        </authorList>
    </citation>
    <scope>NUCLEOTIDE SEQUENCE [LARGE SCALE GENOMIC DNA]</scope>
    <source>
        <strain evidence="2 3">NBRC 105207</strain>
    </source>
</reference>
<keyword evidence="1" id="KW-0812">Transmembrane</keyword>
<dbReference type="RefSeq" id="WP_146889737.1">
    <property type="nucleotide sequence ID" value="NZ_BJYG01000031.1"/>
</dbReference>
<dbReference type="EMBL" id="BJYG01000031">
    <property type="protein sequence ID" value="GEN64032.1"/>
    <property type="molecule type" value="Genomic_DNA"/>
</dbReference>
<accession>A0A511XM64</accession>
<gene>
    <name evidence="2" type="ORF">AOE01nite_22560</name>
</gene>
<keyword evidence="1" id="KW-0472">Membrane</keyword>
<comment type="caution">
    <text evidence="2">The sequence shown here is derived from an EMBL/GenBank/DDBJ whole genome shotgun (WGS) entry which is preliminary data.</text>
</comment>
<dbReference type="InterPro" id="IPR036249">
    <property type="entry name" value="Thioredoxin-like_sf"/>
</dbReference>
<evidence type="ECO:0000313" key="2">
    <source>
        <dbReference type="EMBL" id="GEN64032.1"/>
    </source>
</evidence>
<protein>
    <recommendedName>
        <fullName evidence="4">Thioredoxin domain-containing protein</fullName>
    </recommendedName>
</protein>
<dbReference type="Gene3D" id="3.40.30.10">
    <property type="entry name" value="Glutaredoxin"/>
    <property type="match status" value="1"/>
</dbReference>
<keyword evidence="3" id="KW-1185">Reference proteome</keyword>
<sequence length="202" mass="21544">MMEMPPYAALVSEAVLYLCVIGMGYVLFLIRQRLRGFAARVAPAGALTTAGGPPRGASLGTLTVRTLDGQMRALSDFGDPLLLMFVADACPISRKLIPVARDVARVEGLKLVFAGEEEAGRQTRFAARIGQAPSAFINDPDAGRVLGVDKLPYAFFLDADSRLVASGLVNSREHLESLVISGELDIASVQSYLATHSHRSVA</sequence>
<keyword evidence="1" id="KW-1133">Transmembrane helix</keyword>
<evidence type="ECO:0008006" key="4">
    <source>
        <dbReference type="Google" id="ProtNLM"/>
    </source>
</evidence>
<feature type="transmembrane region" description="Helical" evidence="1">
    <location>
        <begin position="6"/>
        <end position="30"/>
    </location>
</feature>
<dbReference type="Proteomes" id="UP000321746">
    <property type="component" value="Unassembled WGS sequence"/>
</dbReference>
<evidence type="ECO:0000313" key="3">
    <source>
        <dbReference type="Proteomes" id="UP000321746"/>
    </source>
</evidence>
<organism evidence="2 3">
    <name type="scientific">Acetobacter oeni</name>
    <dbReference type="NCBI Taxonomy" id="304077"/>
    <lineage>
        <taxon>Bacteria</taxon>
        <taxon>Pseudomonadati</taxon>
        <taxon>Pseudomonadota</taxon>
        <taxon>Alphaproteobacteria</taxon>
        <taxon>Acetobacterales</taxon>
        <taxon>Acetobacteraceae</taxon>
        <taxon>Acetobacter</taxon>
    </lineage>
</organism>
<evidence type="ECO:0000256" key="1">
    <source>
        <dbReference type="SAM" id="Phobius"/>
    </source>
</evidence>
<dbReference type="SUPFAM" id="SSF52833">
    <property type="entry name" value="Thioredoxin-like"/>
    <property type="match status" value="1"/>
</dbReference>
<name>A0A511XM64_9PROT</name>